<evidence type="ECO:0000313" key="7">
    <source>
        <dbReference type="EMBL" id="GAB1312260.1"/>
    </source>
</evidence>
<accession>A0ABQ0G3B8</accession>
<dbReference type="Pfam" id="PF02558">
    <property type="entry name" value="ApbA"/>
    <property type="match status" value="1"/>
</dbReference>
<evidence type="ECO:0000256" key="4">
    <source>
        <dbReference type="SAM" id="MobiDB-lite"/>
    </source>
</evidence>
<proteinExistence type="inferred from homology"/>
<dbReference type="Proteomes" id="UP001628179">
    <property type="component" value="Unassembled WGS sequence"/>
</dbReference>
<feature type="compositionally biased region" description="Basic and acidic residues" evidence="4">
    <location>
        <begin position="63"/>
        <end position="73"/>
    </location>
</feature>
<name>A0ABQ0G3B8_9PEZI</name>
<comment type="similarity">
    <text evidence="1">Belongs to the ketopantoate reductase family.</text>
</comment>
<dbReference type="Pfam" id="PF08546">
    <property type="entry name" value="ApbA_C"/>
    <property type="match status" value="1"/>
</dbReference>
<evidence type="ECO:0000259" key="6">
    <source>
        <dbReference type="Pfam" id="PF08546"/>
    </source>
</evidence>
<dbReference type="InterPro" id="IPR008927">
    <property type="entry name" value="6-PGluconate_DH-like_C_sf"/>
</dbReference>
<dbReference type="GeneID" id="98173215"/>
<keyword evidence="2" id="KW-0521">NADP</keyword>
<organism evidence="7 8">
    <name type="scientific">Madurella fahalii</name>
    <dbReference type="NCBI Taxonomy" id="1157608"/>
    <lineage>
        <taxon>Eukaryota</taxon>
        <taxon>Fungi</taxon>
        <taxon>Dikarya</taxon>
        <taxon>Ascomycota</taxon>
        <taxon>Pezizomycotina</taxon>
        <taxon>Sordariomycetes</taxon>
        <taxon>Sordariomycetidae</taxon>
        <taxon>Sordariales</taxon>
        <taxon>Sordariales incertae sedis</taxon>
        <taxon>Madurella</taxon>
    </lineage>
</organism>
<keyword evidence="3" id="KW-0560">Oxidoreductase</keyword>
<evidence type="ECO:0000256" key="2">
    <source>
        <dbReference type="ARBA" id="ARBA00022857"/>
    </source>
</evidence>
<dbReference type="SUPFAM" id="SSF48179">
    <property type="entry name" value="6-phosphogluconate dehydrogenase C-terminal domain-like"/>
    <property type="match status" value="1"/>
</dbReference>
<dbReference type="Gene3D" id="1.10.1040.10">
    <property type="entry name" value="N-(1-d-carboxylethyl)-l-norvaline Dehydrogenase, domain 2"/>
    <property type="match status" value="1"/>
</dbReference>
<dbReference type="InterPro" id="IPR013328">
    <property type="entry name" value="6PGD_dom2"/>
</dbReference>
<evidence type="ECO:0000313" key="8">
    <source>
        <dbReference type="Proteomes" id="UP001628179"/>
    </source>
</evidence>
<feature type="domain" description="Ketopantoate reductase C-terminal" evidence="6">
    <location>
        <begin position="325"/>
        <end position="453"/>
    </location>
</feature>
<feature type="domain" description="Ketopantoate reductase N-terminal" evidence="5">
    <location>
        <begin position="110"/>
        <end position="250"/>
    </location>
</feature>
<dbReference type="InterPro" id="IPR013752">
    <property type="entry name" value="KPA_reductase"/>
</dbReference>
<dbReference type="SUPFAM" id="SSF51735">
    <property type="entry name" value="NAD(P)-binding Rossmann-fold domains"/>
    <property type="match status" value="1"/>
</dbReference>
<feature type="region of interest" description="Disordered" evidence="4">
    <location>
        <begin position="15"/>
        <end position="73"/>
    </location>
</feature>
<dbReference type="Gene3D" id="3.40.50.720">
    <property type="entry name" value="NAD(P)-binding Rossmann-like Domain"/>
    <property type="match status" value="1"/>
</dbReference>
<dbReference type="InterPro" id="IPR013332">
    <property type="entry name" value="KPR_N"/>
</dbReference>
<dbReference type="InterPro" id="IPR050838">
    <property type="entry name" value="Ketopantoate_reductase"/>
</dbReference>
<evidence type="ECO:0000256" key="3">
    <source>
        <dbReference type="ARBA" id="ARBA00023002"/>
    </source>
</evidence>
<gene>
    <name evidence="7" type="ORF">MFIFM68171_02470</name>
</gene>
<reference evidence="7 8" key="1">
    <citation type="submission" date="2024-09" db="EMBL/GenBank/DDBJ databases">
        <title>Itraconazole resistance in Madurella fahalii resulting from another homologue of gene encoding cytochrome P450 14-alpha sterol demethylase (CYP51).</title>
        <authorList>
            <person name="Yoshioka I."/>
            <person name="Fahal A.H."/>
            <person name="Kaneko S."/>
            <person name="Yaguchi T."/>
        </authorList>
    </citation>
    <scope>NUCLEOTIDE SEQUENCE [LARGE SCALE GENOMIC DNA]</scope>
    <source>
        <strain evidence="7 8">IFM 68171</strain>
    </source>
</reference>
<comment type="caution">
    <text evidence="7">The sequence shown here is derived from an EMBL/GenBank/DDBJ whole genome shotgun (WGS) entry which is preliminary data.</text>
</comment>
<dbReference type="InterPro" id="IPR036291">
    <property type="entry name" value="NAD(P)-bd_dom_sf"/>
</dbReference>
<keyword evidence="8" id="KW-1185">Reference proteome</keyword>
<dbReference type="PANTHER" id="PTHR43765">
    <property type="entry name" value="2-DEHYDROPANTOATE 2-REDUCTASE-RELATED"/>
    <property type="match status" value="1"/>
</dbReference>
<evidence type="ECO:0000259" key="5">
    <source>
        <dbReference type="Pfam" id="PF02558"/>
    </source>
</evidence>
<dbReference type="PANTHER" id="PTHR43765:SF2">
    <property type="entry name" value="2-DEHYDROPANTOATE 2-REDUCTASE"/>
    <property type="match status" value="1"/>
</dbReference>
<sequence length="475" mass="53477">MKSAYVPWAAKRTIPEHRHTPGPFAVPPPAVLTSPMVSANSPPRPPISRHQPEEDKELEEEITDNRELGKQGGPERIRSKIALWDSEERQVRAPPPVLTGMQPFKPSDQIHVMGLDLVGRYITHTLAGCKTIPPVRYLLHSRQLCKKWVRANGRLTLHRGKDIIVRRGVQAEDISEQAEYPDDDDIIHNLIVTVPAGQVVQALERIRHRLDHRSTICLVNDGLGVAEALIETYFPVESRRPIFLLGHFSTQLGYTNSSFSVSEVRQGRLYLSLFSPQAPGPGMPFQIKRHPPLERTARATHFLRLLTAMPGLHATGHPLTDFFKRKLPTAAFRSVVDPIAVLLDSTYDKLPGNPYARQLMDRLLGEVSRVVSSLPELRDSGEFRQSVIDSALRKEVFRKLMLQRTADSKMRAYTARGWDTDVDFLSGYFIRRGRQLRLNVTALDSVMWAVKAKKLVVMKKLAAELPMDGAAMMGE</sequence>
<dbReference type="RefSeq" id="XP_070913993.1">
    <property type="nucleotide sequence ID" value="XM_071057892.1"/>
</dbReference>
<protein>
    <submittedName>
        <fullName evidence="7">Ketopantoate reductase C-terminal domain-containing protein</fullName>
    </submittedName>
</protein>
<evidence type="ECO:0000256" key="1">
    <source>
        <dbReference type="ARBA" id="ARBA00007870"/>
    </source>
</evidence>
<dbReference type="EMBL" id="BAAFSV010000001">
    <property type="protein sequence ID" value="GAB1312260.1"/>
    <property type="molecule type" value="Genomic_DNA"/>
</dbReference>